<dbReference type="InterPro" id="IPR036069">
    <property type="entry name" value="DUF34/NIF3_sf"/>
</dbReference>
<evidence type="ECO:0000313" key="7">
    <source>
        <dbReference type="EMBL" id="MBB5491189.1"/>
    </source>
</evidence>
<evidence type="ECO:0000256" key="6">
    <source>
        <dbReference type="SAM" id="MobiDB-lite"/>
    </source>
</evidence>
<organism evidence="7 8">
    <name type="scientific">Nocardiopsis metallicus</name>
    <dbReference type="NCBI Taxonomy" id="179819"/>
    <lineage>
        <taxon>Bacteria</taxon>
        <taxon>Bacillati</taxon>
        <taxon>Actinomycetota</taxon>
        <taxon>Actinomycetes</taxon>
        <taxon>Streptosporangiales</taxon>
        <taxon>Nocardiopsidaceae</taxon>
        <taxon>Nocardiopsis</taxon>
    </lineage>
</organism>
<dbReference type="GO" id="GO:0046872">
    <property type="term" value="F:metal ion binding"/>
    <property type="evidence" value="ECO:0007669"/>
    <property type="project" value="UniProtKB-KW"/>
</dbReference>
<feature type="binding site" evidence="5">
    <location>
        <position position="243"/>
    </location>
    <ligand>
        <name>a divalent metal cation</name>
        <dbReference type="ChEBI" id="CHEBI:60240"/>
        <label>1</label>
    </ligand>
</feature>
<evidence type="ECO:0000256" key="5">
    <source>
        <dbReference type="PIRSR" id="PIRSR602678-1"/>
    </source>
</evidence>
<evidence type="ECO:0000256" key="4">
    <source>
        <dbReference type="ARBA" id="ARBA00022723"/>
    </source>
</evidence>
<dbReference type="AlphaFoldDB" id="A0A840W2X1"/>
<evidence type="ECO:0000256" key="2">
    <source>
        <dbReference type="ARBA" id="ARBA00011643"/>
    </source>
</evidence>
<dbReference type="Gene3D" id="3.40.1390.30">
    <property type="entry name" value="NIF3 (NGG1p interacting factor 3)-like"/>
    <property type="match status" value="2"/>
</dbReference>
<reference evidence="7 8" key="1">
    <citation type="submission" date="2020-08" db="EMBL/GenBank/DDBJ databases">
        <title>Sequencing the genomes of 1000 actinobacteria strains.</title>
        <authorList>
            <person name="Klenk H.-P."/>
        </authorList>
    </citation>
    <scope>NUCLEOTIDE SEQUENCE [LARGE SCALE GENOMIC DNA]</scope>
    <source>
        <strain evidence="7 8">DSM 44598</strain>
    </source>
</reference>
<dbReference type="Pfam" id="PF01784">
    <property type="entry name" value="DUF34_NIF3"/>
    <property type="match status" value="1"/>
</dbReference>
<name>A0A840W2X1_9ACTN</name>
<evidence type="ECO:0000256" key="3">
    <source>
        <dbReference type="ARBA" id="ARBA00022112"/>
    </source>
</evidence>
<feature type="binding site" evidence="5">
    <location>
        <position position="73"/>
    </location>
    <ligand>
        <name>a divalent metal cation</name>
        <dbReference type="ChEBI" id="CHEBI:60240"/>
        <label>1</label>
    </ligand>
</feature>
<feature type="binding site" evidence="5">
    <location>
        <position position="111"/>
    </location>
    <ligand>
        <name>a divalent metal cation</name>
        <dbReference type="ChEBI" id="CHEBI:60240"/>
        <label>1</label>
    </ligand>
</feature>
<keyword evidence="8" id="KW-1185">Reference proteome</keyword>
<dbReference type="NCBIfam" id="TIGR00486">
    <property type="entry name" value="YbgI_SA1388"/>
    <property type="match status" value="1"/>
</dbReference>
<feature type="region of interest" description="Disordered" evidence="6">
    <location>
        <begin position="129"/>
        <end position="148"/>
    </location>
</feature>
<keyword evidence="4 5" id="KW-0479">Metal-binding</keyword>
<dbReference type="PANTHER" id="PTHR13799">
    <property type="entry name" value="NGG1 INTERACTING FACTOR 3"/>
    <property type="match status" value="1"/>
</dbReference>
<dbReference type="PANTHER" id="PTHR13799:SF14">
    <property type="entry name" value="GTP CYCLOHYDROLASE 1 TYPE 2 HOMOLOG"/>
    <property type="match status" value="1"/>
</dbReference>
<dbReference type="GO" id="GO:0005737">
    <property type="term" value="C:cytoplasm"/>
    <property type="evidence" value="ECO:0007669"/>
    <property type="project" value="TreeGrafter"/>
</dbReference>
<gene>
    <name evidence="7" type="ORF">HNR07_002326</name>
</gene>
<dbReference type="EMBL" id="JACHDO010000001">
    <property type="protein sequence ID" value="MBB5491189.1"/>
    <property type="molecule type" value="Genomic_DNA"/>
</dbReference>
<evidence type="ECO:0000256" key="1">
    <source>
        <dbReference type="ARBA" id="ARBA00006964"/>
    </source>
</evidence>
<comment type="subunit">
    <text evidence="2">Homohexamer.</text>
</comment>
<dbReference type="Proteomes" id="UP000579647">
    <property type="component" value="Unassembled WGS sequence"/>
</dbReference>
<evidence type="ECO:0000313" key="8">
    <source>
        <dbReference type="Proteomes" id="UP000579647"/>
    </source>
</evidence>
<dbReference type="FunFam" id="3.40.1390.30:FF:000001">
    <property type="entry name" value="GTP cyclohydrolase 1 type 2"/>
    <property type="match status" value="1"/>
</dbReference>
<sequence>MNTSTAQPVTLSDVTAAFEEVYPPRWAASWDAVGLICGDPAQTVEKILFAVDPVDAVVDEAVTWGADLVITHHPLMLRGVTSVAADTPKGRIVHRLIRSGVALYTAHTNADTAAPGVSDALARAVGLTGPLRPLEPDTTDPEGRRGIGRIGELDEPLVLRDFAERVARGLPATAGGIRVAGDLDRLISTVAVSGGAGDSLLGAARAAGVDAYVTSDLRHHPASEFIEEPGGPALVDTAHFASEWPWLEDGAARLSDALGRTGGPNGANVEIRVSTTVTDAWSRTFQRV</sequence>
<comment type="similarity">
    <text evidence="1">Belongs to the GTP cyclohydrolase I type 2/NIF3 family.</text>
</comment>
<accession>A0A840W2X1</accession>
<dbReference type="SUPFAM" id="SSF102705">
    <property type="entry name" value="NIF3 (NGG1p interacting factor 3)-like"/>
    <property type="match status" value="1"/>
</dbReference>
<feature type="binding site" evidence="5">
    <location>
        <position position="72"/>
    </location>
    <ligand>
        <name>a divalent metal cation</name>
        <dbReference type="ChEBI" id="CHEBI:60240"/>
        <label>1</label>
    </ligand>
</feature>
<protein>
    <recommendedName>
        <fullName evidence="3">GTP cyclohydrolase 1 type 2 homolog</fullName>
    </recommendedName>
</protein>
<comment type="caution">
    <text evidence="7">The sequence shown here is derived from an EMBL/GenBank/DDBJ whole genome shotgun (WGS) entry which is preliminary data.</text>
</comment>
<dbReference type="InterPro" id="IPR002678">
    <property type="entry name" value="DUF34/NIF3"/>
</dbReference>
<feature type="binding site" evidence="5">
    <location>
        <position position="239"/>
    </location>
    <ligand>
        <name>a divalent metal cation</name>
        <dbReference type="ChEBI" id="CHEBI:60240"/>
        <label>1</label>
    </ligand>
</feature>
<proteinExistence type="inferred from homology"/>